<comment type="pathway">
    <text evidence="2 10">Amino-acid biosynthesis; L-leucine biosynthesis; L-leucine from 3-methyl-2-oxobutanoate: step 1/4.</text>
</comment>
<organism evidence="13 14">
    <name type="scientific">Thiorhodovibrio frisius</name>
    <dbReference type="NCBI Taxonomy" id="631362"/>
    <lineage>
        <taxon>Bacteria</taxon>
        <taxon>Pseudomonadati</taxon>
        <taxon>Pseudomonadota</taxon>
        <taxon>Gammaproteobacteria</taxon>
        <taxon>Chromatiales</taxon>
        <taxon>Chromatiaceae</taxon>
        <taxon>Thiorhodovibrio</taxon>
    </lineage>
</organism>
<evidence type="ECO:0000256" key="3">
    <source>
        <dbReference type="ARBA" id="ARBA00009767"/>
    </source>
</evidence>
<dbReference type="GO" id="GO:0003852">
    <property type="term" value="F:2-isopropylmalate synthase activity"/>
    <property type="evidence" value="ECO:0007669"/>
    <property type="project" value="UniProtKB-UniRule"/>
</dbReference>
<name>H8YZI9_9GAMM</name>
<dbReference type="GO" id="GO:0003985">
    <property type="term" value="F:acetyl-CoA C-acetyltransferase activity"/>
    <property type="evidence" value="ECO:0007669"/>
    <property type="project" value="UniProtKB-UniRule"/>
</dbReference>
<comment type="cofactor">
    <cofactor evidence="10">
        <name>Mg(2+)</name>
        <dbReference type="ChEBI" id="CHEBI:18420"/>
    </cofactor>
</comment>
<keyword evidence="10" id="KW-0460">Magnesium</keyword>
<evidence type="ECO:0000256" key="8">
    <source>
        <dbReference type="ARBA" id="ARBA00022723"/>
    </source>
</evidence>
<feature type="binding site" evidence="10">
    <location>
        <position position="279"/>
    </location>
    <ligand>
        <name>Mg(2+)</name>
        <dbReference type="ChEBI" id="CHEBI:18420"/>
    </ligand>
</feature>
<comment type="subunit">
    <text evidence="10">Homodimer.</text>
</comment>
<dbReference type="CDD" id="cd07942">
    <property type="entry name" value="DRE_TIM_LeuA"/>
    <property type="match status" value="1"/>
</dbReference>
<keyword evidence="14" id="KW-1185">Reference proteome</keyword>
<dbReference type="InterPro" id="IPR000891">
    <property type="entry name" value="PYR_CT"/>
</dbReference>
<evidence type="ECO:0000256" key="2">
    <source>
        <dbReference type="ARBA" id="ARBA00004689"/>
    </source>
</evidence>
<evidence type="ECO:0000256" key="11">
    <source>
        <dbReference type="SAM" id="MobiDB-lite"/>
    </source>
</evidence>
<dbReference type="SUPFAM" id="SSF51569">
    <property type="entry name" value="Aldolase"/>
    <property type="match status" value="1"/>
</dbReference>
<evidence type="ECO:0000256" key="6">
    <source>
        <dbReference type="ARBA" id="ARBA00022605"/>
    </source>
</evidence>
<dbReference type="STRING" id="631362.Thi970DRAFT_02364"/>
<sequence length="577" mass="63457">MAFDHRKYRPGPRIDLPDRRWPDQTITQGPRWASVDLRDGNQALRRPMDVTHKRRLWELLVRIGFKEIEVGFPAASQPDYDFVRLLIESGAIPEDVRVQVLVQAREDLIRRTFQALEGIPRAIVHVYNSTSPVQREWVFGSDRAGVKTIACHGADWVARAALDYPDTDWTFQYSPESFTATELDYAIEVCNAVVDIWQPTPAHRCILNLPATVEVASPNIFADQIEAFGRSIDRREAIILSVHPHNDRGGAVAAGELALLAGAERVEGTLLGNGERTGNLDLVTLAMNLYSQGVDPGLDLSNPEEIIAVVEDCTDIATHPRHPWVGELVYTAFSGSHQDAIGKCLKRQRPDAPWQVAYLPIDPSDIGRDYQAVIQVNSQSGKGGMAFLLEREFGLNLPTWLRRELAPLVQRASEAAGGLIDAQSIRDLFVAEFIRDQHPVALQGLTLRAQGPDQLELRFGTAGGEQRASGTGAGVIEAFSQAWTSAFGRDFAVIDYQEHAIGAGTEAEAAAYVLIEQDGTRHAGAAIDRDSLNAAIRALVSALNRAALAEDERTRTARTSGEGHARSQRQPDQRLAV</sequence>
<evidence type="ECO:0000256" key="4">
    <source>
        <dbReference type="ARBA" id="ARBA00012973"/>
    </source>
</evidence>
<evidence type="ECO:0000256" key="5">
    <source>
        <dbReference type="ARBA" id="ARBA00022430"/>
    </source>
</evidence>
<keyword evidence="7 10" id="KW-0808">Transferase</keyword>
<evidence type="ECO:0000256" key="9">
    <source>
        <dbReference type="ARBA" id="ARBA00023304"/>
    </source>
</evidence>
<feature type="binding site" evidence="10">
    <location>
        <position position="39"/>
    </location>
    <ligand>
        <name>Mg(2+)</name>
        <dbReference type="ChEBI" id="CHEBI:18420"/>
    </ligand>
</feature>
<dbReference type="InterPro" id="IPR013785">
    <property type="entry name" value="Aldolase_TIM"/>
</dbReference>
<dbReference type="PROSITE" id="PS00815">
    <property type="entry name" value="AIPM_HOMOCIT_SYNTH_1"/>
    <property type="match status" value="1"/>
</dbReference>
<comment type="catalytic activity">
    <reaction evidence="1 10">
        <text>3-methyl-2-oxobutanoate + acetyl-CoA + H2O = (2S)-2-isopropylmalate + CoA + H(+)</text>
        <dbReference type="Rhea" id="RHEA:21524"/>
        <dbReference type="ChEBI" id="CHEBI:1178"/>
        <dbReference type="ChEBI" id="CHEBI:11851"/>
        <dbReference type="ChEBI" id="CHEBI:15377"/>
        <dbReference type="ChEBI" id="CHEBI:15378"/>
        <dbReference type="ChEBI" id="CHEBI:57287"/>
        <dbReference type="ChEBI" id="CHEBI:57288"/>
        <dbReference type="EC" id="2.3.3.13"/>
    </reaction>
</comment>
<dbReference type="OrthoDB" id="9803573at2"/>
<dbReference type="GO" id="GO:0009098">
    <property type="term" value="P:L-leucine biosynthetic process"/>
    <property type="evidence" value="ECO:0007669"/>
    <property type="project" value="UniProtKB-UniRule"/>
</dbReference>
<dbReference type="Gene3D" id="3.20.20.70">
    <property type="entry name" value="Aldolase class I"/>
    <property type="match status" value="1"/>
</dbReference>
<feature type="binding site" evidence="10">
    <location>
        <position position="243"/>
    </location>
    <ligand>
        <name>Mg(2+)</name>
        <dbReference type="ChEBI" id="CHEBI:18420"/>
    </ligand>
</feature>
<keyword evidence="5 10" id="KW-0432">Leucine biosynthesis</keyword>
<dbReference type="eggNOG" id="COG0119">
    <property type="taxonomic scope" value="Bacteria"/>
</dbReference>
<feature type="region of interest" description="Regulatory domain" evidence="10">
    <location>
        <begin position="436"/>
        <end position="577"/>
    </location>
</feature>
<evidence type="ECO:0000313" key="14">
    <source>
        <dbReference type="Proteomes" id="UP000002964"/>
    </source>
</evidence>
<evidence type="ECO:0000259" key="12">
    <source>
        <dbReference type="PROSITE" id="PS50991"/>
    </source>
</evidence>
<dbReference type="AlphaFoldDB" id="H8YZI9"/>
<dbReference type="HAMAP" id="MF_00572">
    <property type="entry name" value="LeuA_type2"/>
    <property type="match status" value="1"/>
</dbReference>
<accession>H8YZI9</accession>
<dbReference type="SMART" id="SM00917">
    <property type="entry name" value="LeuA_dimer"/>
    <property type="match status" value="1"/>
</dbReference>
<reference evidence="14" key="1">
    <citation type="submission" date="2011-06" db="EMBL/GenBank/DDBJ databases">
        <authorList>
            <consortium name="US DOE Joint Genome Institute (JGI-PGF)"/>
            <person name="Lucas S."/>
            <person name="Han J."/>
            <person name="Lapidus A."/>
            <person name="Cheng J.-F."/>
            <person name="Goodwin L."/>
            <person name="Pitluck S."/>
            <person name="Peters L."/>
            <person name="Land M.L."/>
            <person name="Hauser L."/>
            <person name="Vogl K."/>
            <person name="Liu Z."/>
            <person name="Overmann J."/>
            <person name="Frigaard N.-U."/>
            <person name="Bryant D.A."/>
            <person name="Woyke T.J."/>
        </authorList>
    </citation>
    <scope>NUCLEOTIDE SEQUENCE [LARGE SCALE GENOMIC DNA]</scope>
    <source>
        <strain evidence="14">970</strain>
    </source>
</reference>
<dbReference type="Pfam" id="PF00682">
    <property type="entry name" value="HMGL-like"/>
    <property type="match status" value="1"/>
</dbReference>
<evidence type="ECO:0000256" key="10">
    <source>
        <dbReference type="HAMAP-Rule" id="MF_00572"/>
    </source>
</evidence>
<feature type="region of interest" description="Disordered" evidence="11">
    <location>
        <begin position="550"/>
        <end position="577"/>
    </location>
</feature>
<dbReference type="SUPFAM" id="SSF89000">
    <property type="entry name" value="post-HMGL domain-like"/>
    <property type="match status" value="1"/>
</dbReference>
<keyword evidence="6 10" id="KW-0028">Amino-acid biosynthesis</keyword>
<evidence type="ECO:0000256" key="7">
    <source>
        <dbReference type="ARBA" id="ARBA00022679"/>
    </source>
</evidence>
<evidence type="ECO:0000256" key="1">
    <source>
        <dbReference type="ARBA" id="ARBA00000064"/>
    </source>
</evidence>
<dbReference type="Pfam" id="PF08502">
    <property type="entry name" value="LeuA_dimer"/>
    <property type="match status" value="1"/>
</dbReference>
<dbReference type="PANTHER" id="PTHR46911">
    <property type="match status" value="1"/>
</dbReference>
<dbReference type="HOGENOM" id="CLU_004588_3_0_6"/>
<proteinExistence type="inferred from homology"/>
<dbReference type="GO" id="GO:0000287">
    <property type="term" value="F:magnesium ion binding"/>
    <property type="evidence" value="ECO:0007669"/>
    <property type="project" value="UniProtKB-UniRule"/>
</dbReference>
<feature type="binding site" evidence="10">
    <location>
        <position position="245"/>
    </location>
    <ligand>
        <name>Mg(2+)</name>
        <dbReference type="ChEBI" id="CHEBI:18420"/>
    </ligand>
</feature>
<dbReference type="EC" id="2.3.3.13" evidence="4 10"/>
<dbReference type="InterPro" id="IPR054692">
    <property type="entry name" value="LeuA-like_post-cat"/>
</dbReference>
<dbReference type="PROSITE" id="PS50991">
    <property type="entry name" value="PYR_CT"/>
    <property type="match status" value="1"/>
</dbReference>
<dbReference type="NCBIfam" id="NF002991">
    <property type="entry name" value="PRK03739.1"/>
    <property type="match status" value="1"/>
</dbReference>
<dbReference type="InterPro" id="IPR039371">
    <property type="entry name" value="LeuA_N_DRE-TIM"/>
</dbReference>
<feature type="domain" description="Pyruvate carboxyltransferase" evidence="12">
    <location>
        <begin position="30"/>
        <end position="304"/>
    </location>
</feature>
<evidence type="ECO:0000313" key="13">
    <source>
        <dbReference type="EMBL" id="EIC22116.1"/>
    </source>
</evidence>
<dbReference type="PROSITE" id="PS00816">
    <property type="entry name" value="AIPM_HOMOCIT_SYNTH_2"/>
    <property type="match status" value="1"/>
</dbReference>
<dbReference type="InterPro" id="IPR002034">
    <property type="entry name" value="AIPM/Hcit_synth_CS"/>
</dbReference>
<dbReference type="Proteomes" id="UP000002964">
    <property type="component" value="Unassembled WGS sequence"/>
</dbReference>
<comment type="function">
    <text evidence="10">Catalyzes the condensation of the acetyl group of acetyl-CoA with 3-methyl-2-oxobutanoate (2-ketoisovalerate) to form 3-carboxy-3-hydroxy-4-methylpentanoate (2-isopropylmalate).</text>
</comment>
<keyword evidence="8 10" id="KW-0479">Metal-binding</keyword>
<reference evidence="13 14" key="2">
    <citation type="submission" date="2011-11" db="EMBL/GenBank/DDBJ databases">
        <authorList>
            <consortium name="US DOE Joint Genome Institute"/>
            <person name="Lucas S."/>
            <person name="Han J."/>
            <person name="Lapidus A."/>
            <person name="Cheng J.-F."/>
            <person name="Goodwin L."/>
            <person name="Pitluck S."/>
            <person name="Peters L."/>
            <person name="Ovchinnikova G."/>
            <person name="Zhang X."/>
            <person name="Detter J.C."/>
            <person name="Han C."/>
            <person name="Tapia R."/>
            <person name="Land M."/>
            <person name="Hauser L."/>
            <person name="Kyrpides N."/>
            <person name="Ivanova N."/>
            <person name="Pagani I."/>
            <person name="Vogl K."/>
            <person name="Liu Z."/>
            <person name="Overmann J."/>
            <person name="Frigaard N.-U."/>
            <person name="Bryant D."/>
            <person name="Woyke T."/>
        </authorList>
    </citation>
    <scope>NUCLEOTIDE SEQUENCE [LARGE SCALE GENOMIC DNA]</scope>
    <source>
        <strain evidence="13 14">970</strain>
    </source>
</reference>
<dbReference type="Gene3D" id="3.30.160.270">
    <property type="match status" value="1"/>
</dbReference>
<dbReference type="RefSeq" id="WP_009148700.1">
    <property type="nucleotide sequence ID" value="NZ_CP121471.1"/>
</dbReference>
<dbReference type="Pfam" id="PF22615">
    <property type="entry name" value="IPMS_D2"/>
    <property type="match status" value="1"/>
</dbReference>
<dbReference type="GO" id="GO:0005737">
    <property type="term" value="C:cytoplasm"/>
    <property type="evidence" value="ECO:0007669"/>
    <property type="project" value="UniProtKB-SubCell"/>
</dbReference>
<dbReference type="InterPro" id="IPR013709">
    <property type="entry name" value="2-isopropylmalate_synth_dimer"/>
</dbReference>
<comment type="subcellular location">
    <subcellularLocation>
        <location evidence="10">Cytoplasm</location>
    </subcellularLocation>
</comment>
<gene>
    <name evidence="10" type="primary">leuA</name>
    <name evidence="13" type="ORF">Thi970DRAFT_02364</name>
</gene>
<dbReference type="UniPathway" id="UPA00048">
    <property type="reaction ID" value="UER00070"/>
</dbReference>
<keyword evidence="9 10" id="KW-0100">Branched-chain amino acid biosynthesis</keyword>
<protein>
    <recommendedName>
        <fullName evidence="4 10">2-isopropylmalate synthase</fullName>
        <ecNumber evidence="4 10">2.3.3.13</ecNumber>
    </recommendedName>
    <alternativeName>
        <fullName evidence="10">Alpha-IPM synthase</fullName>
    </alternativeName>
    <alternativeName>
        <fullName evidence="10">Alpha-isopropylmalate synthase</fullName>
    </alternativeName>
</protein>
<dbReference type="EMBL" id="JH603169">
    <property type="protein sequence ID" value="EIC22116.1"/>
    <property type="molecule type" value="Genomic_DNA"/>
</dbReference>
<comment type="similarity">
    <text evidence="3 10">Belongs to the alpha-IPM synthase/homocitrate synthase family. LeuA type 2 subfamily.</text>
</comment>
<dbReference type="SUPFAM" id="SSF110921">
    <property type="entry name" value="2-isopropylmalate synthase LeuA, allosteric (dimerisation) domain"/>
    <property type="match status" value="1"/>
</dbReference>
<dbReference type="InterPro" id="IPR036230">
    <property type="entry name" value="LeuA_allosteric_dom_sf"/>
</dbReference>
<dbReference type="InterPro" id="IPR005668">
    <property type="entry name" value="IPM_Synthase"/>
</dbReference>
<keyword evidence="10" id="KW-0963">Cytoplasm</keyword>
<dbReference type="PANTHER" id="PTHR46911:SF1">
    <property type="entry name" value="2-ISOPROPYLMALATE SYNTHASE"/>
    <property type="match status" value="1"/>
</dbReference>